<gene>
    <name evidence="2" type="ORF">DSM106972_045710</name>
</gene>
<proteinExistence type="predicted"/>
<dbReference type="PANTHER" id="PTHR12558:SF13">
    <property type="entry name" value="CELL DIVISION CYCLE PROTEIN 27 HOMOLOG"/>
    <property type="match status" value="1"/>
</dbReference>
<protein>
    <recommendedName>
        <fullName evidence="4">Tetratricopeptide repeat protein</fullName>
    </recommendedName>
</protein>
<feature type="repeat" description="TPR" evidence="1">
    <location>
        <begin position="107"/>
        <end position="140"/>
    </location>
</feature>
<sequence length="191" mass="21369">MTKLAIVVSFVLIGNITTIVIPSNAQVASERSINNNAELKQLLDEGRRLLDMGDYNGAIDNYQRSLTIQPRNASIHSGIGILYVKQGNLAAARTAFQRAVQLAPNNPDYQYALGYINANLGDYAKAKEAYRRTVQLNRRHFKGYMGLATVLTRLGENTNAMWAYQEAVKIEPNNPLVSDFRNQLKILQNKK</sequence>
<reference evidence="2" key="1">
    <citation type="submission" date="2018-12" db="EMBL/GenBank/DDBJ databases">
        <authorList>
            <person name="Will S."/>
            <person name="Neumann-Schaal M."/>
            <person name="Henke P."/>
        </authorList>
    </citation>
    <scope>NUCLEOTIDE SEQUENCE</scope>
    <source>
        <strain evidence="2">PCC 7102</strain>
    </source>
</reference>
<dbReference type="EMBL" id="RSCL01000011">
    <property type="protein sequence ID" value="RUT04343.1"/>
    <property type="molecule type" value="Genomic_DNA"/>
</dbReference>
<evidence type="ECO:0000313" key="2">
    <source>
        <dbReference type="EMBL" id="RUT04343.1"/>
    </source>
</evidence>
<accession>A0A3S1CK66</accession>
<dbReference type="RefSeq" id="WP_127082953.1">
    <property type="nucleotide sequence ID" value="NZ_RSCL01000011.1"/>
</dbReference>
<evidence type="ECO:0000256" key="1">
    <source>
        <dbReference type="PROSITE-ProRule" id="PRU00339"/>
    </source>
</evidence>
<keyword evidence="1" id="KW-0802">TPR repeat</keyword>
<dbReference type="SUPFAM" id="SSF48452">
    <property type="entry name" value="TPR-like"/>
    <property type="match status" value="1"/>
</dbReference>
<dbReference type="OrthoDB" id="514657at2"/>
<reference evidence="2" key="2">
    <citation type="journal article" date="2019" name="Genome Biol. Evol.">
        <title>Day and night: Metabolic profiles and evolutionary relationships of six axenic non-marine cyanobacteria.</title>
        <authorList>
            <person name="Will S.E."/>
            <person name="Henke P."/>
            <person name="Boedeker C."/>
            <person name="Huang S."/>
            <person name="Brinkmann H."/>
            <person name="Rohde M."/>
            <person name="Jarek M."/>
            <person name="Friedl T."/>
            <person name="Seufert S."/>
            <person name="Schumacher M."/>
            <person name="Overmann J."/>
            <person name="Neumann-Schaal M."/>
            <person name="Petersen J."/>
        </authorList>
    </citation>
    <scope>NUCLEOTIDE SEQUENCE [LARGE SCALE GENOMIC DNA]</scope>
    <source>
        <strain evidence="2">PCC 7102</strain>
    </source>
</reference>
<dbReference type="AlphaFoldDB" id="A0A3S1CK66"/>
<dbReference type="Proteomes" id="UP000271624">
    <property type="component" value="Unassembled WGS sequence"/>
</dbReference>
<dbReference type="Pfam" id="PF13432">
    <property type="entry name" value="TPR_16"/>
    <property type="match status" value="2"/>
</dbReference>
<feature type="repeat" description="TPR" evidence="1">
    <location>
        <begin position="141"/>
        <end position="174"/>
    </location>
</feature>
<organism evidence="2 3">
    <name type="scientific">Dulcicalothrix desertica PCC 7102</name>
    <dbReference type="NCBI Taxonomy" id="232991"/>
    <lineage>
        <taxon>Bacteria</taxon>
        <taxon>Bacillati</taxon>
        <taxon>Cyanobacteriota</taxon>
        <taxon>Cyanophyceae</taxon>
        <taxon>Nostocales</taxon>
        <taxon>Calotrichaceae</taxon>
        <taxon>Dulcicalothrix</taxon>
    </lineage>
</organism>
<feature type="repeat" description="TPR" evidence="1">
    <location>
        <begin position="73"/>
        <end position="106"/>
    </location>
</feature>
<name>A0A3S1CK66_9CYAN</name>
<comment type="caution">
    <text evidence="2">The sequence shown here is derived from an EMBL/GenBank/DDBJ whole genome shotgun (WGS) entry which is preliminary data.</text>
</comment>
<feature type="repeat" description="TPR" evidence="1">
    <location>
        <begin position="39"/>
        <end position="72"/>
    </location>
</feature>
<dbReference type="PANTHER" id="PTHR12558">
    <property type="entry name" value="CELL DIVISION CYCLE 16,23,27"/>
    <property type="match status" value="1"/>
</dbReference>
<evidence type="ECO:0008006" key="4">
    <source>
        <dbReference type="Google" id="ProtNLM"/>
    </source>
</evidence>
<dbReference type="SMART" id="SM00028">
    <property type="entry name" value="TPR"/>
    <property type="match status" value="4"/>
</dbReference>
<dbReference type="InterPro" id="IPR019734">
    <property type="entry name" value="TPR_rpt"/>
</dbReference>
<evidence type="ECO:0000313" key="3">
    <source>
        <dbReference type="Proteomes" id="UP000271624"/>
    </source>
</evidence>
<keyword evidence="3" id="KW-1185">Reference proteome</keyword>
<dbReference type="Gene3D" id="1.25.40.10">
    <property type="entry name" value="Tetratricopeptide repeat domain"/>
    <property type="match status" value="1"/>
</dbReference>
<dbReference type="InterPro" id="IPR011990">
    <property type="entry name" value="TPR-like_helical_dom_sf"/>
</dbReference>
<dbReference type="PROSITE" id="PS50005">
    <property type="entry name" value="TPR"/>
    <property type="match status" value="4"/>
</dbReference>